<dbReference type="GO" id="GO:0016787">
    <property type="term" value="F:hydrolase activity"/>
    <property type="evidence" value="ECO:0007669"/>
    <property type="project" value="UniProtKB-KW"/>
</dbReference>
<dbReference type="InterPro" id="IPR015946">
    <property type="entry name" value="KH_dom-like_a/b"/>
</dbReference>
<dbReference type="InterPro" id="IPR031166">
    <property type="entry name" value="G_ENGA"/>
</dbReference>
<organism evidence="12 13">
    <name type="scientific">Natronomicrosphaera hydrolytica</name>
    <dbReference type="NCBI Taxonomy" id="3242702"/>
    <lineage>
        <taxon>Bacteria</taxon>
        <taxon>Pseudomonadati</taxon>
        <taxon>Planctomycetota</taxon>
        <taxon>Phycisphaerae</taxon>
        <taxon>Phycisphaerales</taxon>
        <taxon>Phycisphaeraceae</taxon>
        <taxon>Natronomicrosphaera</taxon>
    </lineage>
</organism>
<feature type="binding site" evidence="8">
    <location>
        <begin position="135"/>
        <end position="138"/>
    </location>
    <ligand>
        <name>GTP</name>
        <dbReference type="ChEBI" id="CHEBI:37565"/>
        <label>1</label>
    </ligand>
</feature>
<dbReference type="Gene3D" id="3.30.300.20">
    <property type="match status" value="1"/>
</dbReference>
<dbReference type="CDD" id="cd01894">
    <property type="entry name" value="EngA1"/>
    <property type="match status" value="1"/>
</dbReference>
<evidence type="ECO:0000256" key="8">
    <source>
        <dbReference type="HAMAP-Rule" id="MF_00195"/>
    </source>
</evidence>
<dbReference type="Pfam" id="PF01926">
    <property type="entry name" value="MMR_HSR1"/>
    <property type="match status" value="2"/>
</dbReference>
<dbReference type="PRINTS" id="PR00326">
    <property type="entry name" value="GTP1OBG"/>
</dbReference>
<evidence type="ECO:0000256" key="7">
    <source>
        <dbReference type="ARBA" id="ARBA00032345"/>
    </source>
</evidence>
<reference evidence="12 13" key="1">
    <citation type="submission" date="2024-08" db="EMBL/GenBank/DDBJ databases">
        <title>Whole-genome sequencing of halo(alkali)philic microorganisms from hypersaline lakes.</title>
        <authorList>
            <person name="Sorokin D.Y."/>
            <person name="Merkel A.Y."/>
            <person name="Messina E."/>
            <person name="Yakimov M."/>
        </authorList>
    </citation>
    <scope>NUCLEOTIDE SEQUENCE [LARGE SCALE GENOMIC DNA]</scope>
    <source>
        <strain evidence="12 13">AB-hyl4</strain>
    </source>
</reference>
<evidence type="ECO:0000256" key="2">
    <source>
        <dbReference type="ARBA" id="ARBA00020953"/>
    </source>
</evidence>
<dbReference type="PIRSF" id="PIRSF006485">
    <property type="entry name" value="GTP-binding_EngA"/>
    <property type="match status" value="1"/>
</dbReference>
<sequence length="463" mass="51647">MLPRIVIVGRPNVGKSSLLNMLAGRRVSIVDPTAGVTRDRISTLIEIPPAERGGVVRHAELIDTGGYGVEDVQQLTAEIERQIARGLADADLVLFVVDAQSGLMPLDHTVAKLLRSESAQAAGRKGGRPVLMVTNKVDAEKHEAEAFESLKLGFGDPVMVSANTGHNKHELYDRIREHIDFDHREGADNEASDIETGILLAMVGKRNAGKSTLVNALAGDERVIVSEQEGTTRDSVDVRIEIDGQVLTAIDTAGVRKRKSLADDIEFYSYHRSLRSIRRADVCLLLIDSTVPTSQVDRQLVTELLRHHRPTVIVVNKWDLAEKQYTQEEYVDYLDESIKAMTYAPIAFISAKQGEGVREMLAMAMNLYEQASHRVSTSEMNQVIEQVMEERGPSSKGGKRAKIYYGTQTDVRPPTITLFVNDPELFDNNYQRFLLNRFRDLLPFSEVPIHLQFRQRGRHAVEG</sequence>
<feature type="binding site" evidence="8">
    <location>
        <begin position="63"/>
        <end position="67"/>
    </location>
    <ligand>
        <name>GTP</name>
        <dbReference type="ChEBI" id="CHEBI:37565"/>
        <label>1</label>
    </ligand>
</feature>
<evidence type="ECO:0000259" key="11">
    <source>
        <dbReference type="PROSITE" id="PS51712"/>
    </source>
</evidence>
<comment type="similarity">
    <text evidence="1 8 9 10">Belongs to the TRAFAC class TrmE-Era-EngA-EngB-Septin-like GTPase superfamily. EngA (Der) GTPase family.</text>
</comment>
<evidence type="ECO:0000313" key="13">
    <source>
        <dbReference type="Proteomes" id="UP001575105"/>
    </source>
</evidence>
<gene>
    <name evidence="8 12" type="primary">der</name>
    <name evidence="12" type="ORF">ACERK3_07645</name>
</gene>
<comment type="function">
    <text evidence="8 10">GTPase that plays an essential role in the late steps of ribosome biogenesis.</text>
</comment>
<dbReference type="NCBIfam" id="TIGR03594">
    <property type="entry name" value="GTPase_EngA"/>
    <property type="match status" value="1"/>
</dbReference>
<protein>
    <recommendedName>
        <fullName evidence="2 8">GTPase Der</fullName>
    </recommendedName>
    <alternativeName>
        <fullName evidence="7 8">GTP-binding protein EngA</fullName>
    </alternativeName>
</protein>
<feature type="binding site" evidence="8">
    <location>
        <begin position="316"/>
        <end position="319"/>
    </location>
    <ligand>
        <name>GTP</name>
        <dbReference type="ChEBI" id="CHEBI:37565"/>
        <label>2</label>
    </ligand>
</feature>
<comment type="subunit">
    <text evidence="8">Associates with the 50S ribosomal subunit.</text>
</comment>
<evidence type="ECO:0000256" key="9">
    <source>
        <dbReference type="PROSITE-ProRule" id="PRU01049"/>
    </source>
</evidence>
<dbReference type="InterPro" id="IPR006073">
    <property type="entry name" value="GTP-bd"/>
</dbReference>
<dbReference type="PANTHER" id="PTHR43834">
    <property type="entry name" value="GTPASE DER"/>
    <property type="match status" value="1"/>
</dbReference>
<dbReference type="SUPFAM" id="SSF52540">
    <property type="entry name" value="P-loop containing nucleoside triphosphate hydrolases"/>
    <property type="match status" value="2"/>
</dbReference>
<accession>A0ABV4U5N3</accession>
<feature type="binding site" evidence="8">
    <location>
        <begin position="9"/>
        <end position="16"/>
    </location>
    <ligand>
        <name>GTP</name>
        <dbReference type="ChEBI" id="CHEBI:37565"/>
        <label>1</label>
    </ligand>
</feature>
<keyword evidence="4 10" id="KW-0677">Repeat</keyword>
<keyword evidence="12" id="KW-0378">Hydrolase</keyword>
<keyword evidence="6 8" id="KW-0342">GTP-binding</keyword>
<evidence type="ECO:0000256" key="1">
    <source>
        <dbReference type="ARBA" id="ARBA00008279"/>
    </source>
</evidence>
<evidence type="ECO:0000256" key="10">
    <source>
        <dbReference type="RuleBase" id="RU004481"/>
    </source>
</evidence>
<dbReference type="Proteomes" id="UP001575105">
    <property type="component" value="Unassembled WGS sequence"/>
</dbReference>
<proteinExistence type="inferred from homology"/>
<feature type="domain" description="EngA-type G" evidence="11">
    <location>
        <begin position="198"/>
        <end position="372"/>
    </location>
</feature>
<dbReference type="HAMAP" id="MF_00195">
    <property type="entry name" value="GTPase_Der"/>
    <property type="match status" value="1"/>
</dbReference>
<feature type="binding site" evidence="8">
    <location>
        <begin position="251"/>
        <end position="255"/>
    </location>
    <ligand>
        <name>GTP</name>
        <dbReference type="ChEBI" id="CHEBI:37565"/>
        <label>2</label>
    </ligand>
</feature>
<dbReference type="InterPro" id="IPR003593">
    <property type="entry name" value="AAA+_ATPase"/>
</dbReference>
<evidence type="ECO:0000256" key="5">
    <source>
        <dbReference type="ARBA" id="ARBA00022741"/>
    </source>
</evidence>
<dbReference type="SMART" id="SM00382">
    <property type="entry name" value="AAA"/>
    <property type="match status" value="2"/>
</dbReference>
<dbReference type="PANTHER" id="PTHR43834:SF6">
    <property type="entry name" value="GTPASE DER"/>
    <property type="match status" value="1"/>
</dbReference>
<dbReference type="InterPro" id="IPR005225">
    <property type="entry name" value="Small_GTP-bd"/>
</dbReference>
<keyword evidence="5 8" id="KW-0547">Nucleotide-binding</keyword>
<dbReference type="InterPro" id="IPR016484">
    <property type="entry name" value="GTPase_Der"/>
</dbReference>
<dbReference type="PROSITE" id="PS51712">
    <property type="entry name" value="G_ENGA"/>
    <property type="match status" value="1"/>
</dbReference>
<dbReference type="Gene3D" id="3.40.50.300">
    <property type="entry name" value="P-loop containing nucleotide triphosphate hydrolases"/>
    <property type="match status" value="2"/>
</dbReference>
<dbReference type="InterPro" id="IPR032859">
    <property type="entry name" value="KH_dom-like"/>
</dbReference>
<keyword evidence="13" id="KW-1185">Reference proteome</keyword>
<feature type="binding site" evidence="8">
    <location>
        <begin position="204"/>
        <end position="211"/>
    </location>
    <ligand>
        <name>GTP</name>
        <dbReference type="ChEBI" id="CHEBI:37565"/>
        <label>2</label>
    </ligand>
</feature>
<dbReference type="RefSeq" id="WP_425345094.1">
    <property type="nucleotide sequence ID" value="NZ_JBGUBD010000004.1"/>
</dbReference>
<name>A0ABV4U5N3_9BACT</name>
<comment type="caution">
    <text evidence="12">The sequence shown here is derived from an EMBL/GenBank/DDBJ whole genome shotgun (WGS) entry which is preliminary data.</text>
</comment>
<dbReference type="NCBIfam" id="TIGR00231">
    <property type="entry name" value="small_GTP"/>
    <property type="match status" value="2"/>
</dbReference>
<evidence type="ECO:0000256" key="3">
    <source>
        <dbReference type="ARBA" id="ARBA00022517"/>
    </source>
</evidence>
<keyword evidence="3 8" id="KW-0690">Ribosome biogenesis</keyword>
<evidence type="ECO:0000256" key="6">
    <source>
        <dbReference type="ARBA" id="ARBA00023134"/>
    </source>
</evidence>
<dbReference type="Pfam" id="PF14714">
    <property type="entry name" value="KH_dom-like"/>
    <property type="match status" value="1"/>
</dbReference>
<dbReference type="InterPro" id="IPR027417">
    <property type="entry name" value="P-loop_NTPase"/>
</dbReference>
<evidence type="ECO:0000313" key="12">
    <source>
        <dbReference type="EMBL" id="MFA9478167.1"/>
    </source>
</evidence>
<dbReference type="CDD" id="cd01895">
    <property type="entry name" value="EngA2"/>
    <property type="match status" value="1"/>
</dbReference>
<dbReference type="EMBL" id="JBGUBD010000004">
    <property type="protein sequence ID" value="MFA9478167.1"/>
    <property type="molecule type" value="Genomic_DNA"/>
</dbReference>
<evidence type="ECO:0000256" key="4">
    <source>
        <dbReference type="ARBA" id="ARBA00022737"/>
    </source>
</evidence>